<dbReference type="Proteomes" id="UP000236752">
    <property type="component" value="Unassembled WGS sequence"/>
</dbReference>
<organism evidence="5 6">
    <name type="scientific">Thalassococcus halodurans</name>
    <dbReference type="NCBI Taxonomy" id="373675"/>
    <lineage>
        <taxon>Bacteria</taxon>
        <taxon>Pseudomonadati</taxon>
        <taxon>Pseudomonadota</taxon>
        <taxon>Alphaproteobacteria</taxon>
        <taxon>Rhodobacterales</taxon>
        <taxon>Roseobacteraceae</taxon>
        <taxon>Thalassococcus</taxon>
    </lineage>
</organism>
<dbReference type="Pfam" id="PF01408">
    <property type="entry name" value="GFO_IDH_MocA"/>
    <property type="match status" value="1"/>
</dbReference>
<evidence type="ECO:0000313" key="5">
    <source>
        <dbReference type="EMBL" id="SEF54282.1"/>
    </source>
</evidence>
<keyword evidence="6" id="KW-1185">Reference proteome</keyword>
<dbReference type="OrthoDB" id="9815825at2"/>
<dbReference type="SUPFAM" id="SSF55347">
    <property type="entry name" value="Glyceraldehyde-3-phosphate dehydrogenase-like, C-terminal domain"/>
    <property type="match status" value="1"/>
</dbReference>
<evidence type="ECO:0000256" key="1">
    <source>
        <dbReference type="ARBA" id="ARBA00010928"/>
    </source>
</evidence>
<evidence type="ECO:0000259" key="3">
    <source>
        <dbReference type="Pfam" id="PF01408"/>
    </source>
</evidence>
<dbReference type="InterPro" id="IPR036291">
    <property type="entry name" value="NAD(P)-bd_dom_sf"/>
</dbReference>
<name>A0A1H5SUM7_9RHOB</name>
<reference evidence="5 6" key="1">
    <citation type="submission" date="2016-10" db="EMBL/GenBank/DDBJ databases">
        <authorList>
            <person name="de Groot N.N."/>
        </authorList>
    </citation>
    <scope>NUCLEOTIDE SEQUENCE [LARGE SCALE GENOMIC DNA]</scope>
    <source>
        <strain evidence="5 6">DSM 26915</strain>
    </source>
</reference>
<evidence type="ECO:0000259" key="4">
    <source>
        <dbReference type="Pfam" id="PF22725"/>
    </source>
</evidence>
<evidence type="ECO:0000256" key="2">
    <source>
        <dbReference type="ARBA" id="ARBA00023002"/>
    </source>
</evidence>
<dbReference type="SUPFAM" id="SSF51735">
    <property type="entry name" value="NAD(P)-binding Rossmann-fold domains"/>
    <property type="match status" value="1"/>
</dbReference>
<keyword evidence="2" id="KW-0560">Oxidoreductase</keyword>
<feature type="domain" description="Gfo/Idh/MocA-like oxidoreductase N-terminal" evidence="3">
    <location>
        <begin position="4"/>
        <end position="122"/>
    </location>
</feature>
<feature type="domain" description="GFO/IDH/MocA-like oxidoreductase" evidence="4">
    <location>
        <begin position="132"/>
        <end position="247"/>
    </location>
</feature>
<dbReference type="RefSeq" id="WP_103908774.1">
    <property type="nucleotide sequence ID" value="NZ_FNUZ01000001.1"/>
</dbReference>
<sequence length="322" mass="35460">MTVVRWGILGAANFAKEHMARAIHAAEGGKLAALATSSAEKAEGFKTFAPDLKVHSSYDALLEDPDIDAVYIPLPNHLHVEWTLRAVAAGKAVLCEKPIAMNANEIDRLIEARDDAGVLVAEAYMIVHHPQWRKARRLLHEGKIGTLVDTQVRFSFNNPDPENIRNQANTGGGGLPDIGVYAFGSVRYVTGEEPEEILGTDVAWENGVDTRAHVTARFPSFHYTGMVSTRMSPFQEVLFHGDEGVIRLTAPFNAGVYSQAEVHLQAPDGTVTTWRFPNVNQYVLQVEAFNRSVSDKVVYPCPLEFSKGTQRMIDMVYEAAKA</sequence>
<dbReference type="GO" id="GO:0000166">
    <property type="term" value="F:nucleotide binding"/>
    <property type="evidence" value="ECO:0007669"/>
    <property type="project" value="InterPro"/>
</dbReference>
<dbReference type="PANTHER" id="PTHR22604:SF105">
    <property type="entry name" value="TRANS-1,2-DIHYDROBENZENE-1,2-DIOL DEHYDROGENASE"/>
    <property type="match status" value="1"/>
</dbReference>
<dbReference type="GO" id="GO:0016491">
    <property type="term" value="F:oxidoreductase activity"/>
    <property type="evidence" value="ECO:0007669"/>
    <property type="project" value="UniProtKB-KW"/>
</dbReference>
<evidence type="ECO:0000313" key="6">
    <source>
        <dbReference type="Proteomes" id="UP000236752"/>
    </source>
</evidence>
<dbReference type="InterPro" id="IPR055170">
    <property type="entry name" value="GFO_IDH_MocA-like_dom"/>
</dbReference>
<dbReference type="InterPro" id="IPR000683">
    <property type="entry name" value="Gfo/Idh/MocA-like_OxRdtase_N"/>
</dbReference>
<comment type="similarity">
    <text evidence="1">Belongs to the Gfo/Idh/MocA family.</text>
</comment>
<protein>
    <submittedName>
        <fullName evidence="5">Predicted dehydrogenase</fullName>
    </submittedName>
</protein>
<dbReference type="AlphaFoldDB" id="A0A1H5SUM7"/>
<dbReference type="EMBL" id="FNUZ01000001">
    <property type="protein sequence ID" value="SEF54282.1"/>
    <property type="molecule type" value="Genomic_DNA"/>
</dbReference>
<dbReference type="PANTHER" id="PTHR22604">
    <property type="entry name" value="OXIDOREDUCTASES"/>
    <property type="match status" value="1"/>
</dbReference>
<dbReference type="InterPro" id="IPR050984">
    <property type="entry name" value="Gfo/Idh/MocA_domain"/>
</dbReference>
<gene>
    <name evidence="5" type="ORF">SAMN04488045_0377</name>
</gene>
<dbReference type="Gene3D" id="3.40.50.720">
    <property type="entry name" value="NAD(P)-binding Rossmann-like Domain"/>
    <property type="match status" value="1"/>
</dbReference>
<dbReference type="Pfam" id="PF22725">
    <property type="entry name" value="GFO_IDH_MocA_C3"/>
    <property type="match status" value="1"/>
</dbReference>
<proteinExistence type="inferred from homology"/>
<dbReference type="Gene3D" id="3.30.360.10">
    <property type="entry name" value="Dihydrodipicolinate Reductase, domain 2"/>
    <property type="match status" value="1"/>
</dbReference>
<accession>A0A1H5SUM7</accession>